<evidence type="ECO:0000256" key="5">
    <source>
        <dbReference type="ARBA" id="ARBA00023136"/>
    </source>
</evidence>
<sequence>MFKTPQLYLLLFSLYWAQGLPVGFMTHALPVILRAQGVSLTHIGGFGLLMAPWAVKVLWAPWVDRLGYDRIGHYRSWIIPTQLLSIVILVVLSFLPIASLNQPMYLLCFFIALLLMNTVGATQDIATDGLAVSILKGEQQHIGNMFQVVGSRLGFIVGGGAMLWSLDWLNWQTTFLILAGIVLINTIPIMFYREPQHAQPNTVKLPSQQHAEQGTWIQQIQSYLRYFLNSKLMLSWLVVLCVIKISDGLSGPIIKPLLVDLGLSLTQIGVYITMLGAFAALVGAGLASYSLRFLTRAKALLVFASLKVLSLAGFAWLAHLNTLHLKVAPWLIYTINALEDMFASMFLVIILTLVMQYSRKSHAGTDFTFQVSLMSMVSGGLYTLSGIAGDWLGYQQYLISICVLGALLLIPIVYWLKLEQKAQHLDQAYDE</sequence>
<dbReference type="PANTHER" id="PTHR12778:SF10">
    <property type="entry name" value="MAJOR FACILITATOR SUPERFAMILY DOMAIN-CONTAINING PROTEIN 3"/>
    <property type="match status" value="1"/>
</dbReference>
<dbReference type="RefSeq" id="WP_166322835.1">
    <property type="nucleotide sequence ID" value="NZ_CP049916.1"/>
</dbReference>
<keyword evidence="8" id="KW-1185">Reference proteome</keyword>
<dbReference type="KEGG" id="alj:G8D99_03965"/>
<evidence type="ECO:0000256" key="6">
    <source>
        <dbReference type="SAM" id="Phobius"/>
    </source>
</evidence>
<evidence type="ECO:0000256" key="2">
    <source>
        <dbReference type="ARBA" id="ARBA00022448"/>
    </source>
</evidence>
<feature type="transmembrane region" description="Helical" evidence="6">
    <location>
        <begin position="226"/>
        <end position="245"/>
    </location>
</feature>
<feature type="transmembrane region" description="Helical" evidence="6">
    <location>
        <begin position="299"/>
        <end position="318"/>
    </location>
</feature>
<keyword evidence="5 6" id="KW-0472">Membrane</keyword>
<protein>
    <submittedName>
        <fullName evidence="7">MFS transporter</fullName>
    </submittedName>
</protein>
<dbReference type="Pfam" id="PF13000">
    <property type="entry name" value="Acatn"/>
    <property type="match status" value="1"/>
</dbReference>
<reference evidence="7 8" key="1">
    <citation type="submission" date="2020-03" db="EMBL/GenBank/DDBJ databases">
        <authorList>
            <person name="Zhu W."/>
        </authorList>
    </citation>
    <scope>NUCLEOTIDE SEQUENCE [LARGE SCALE GENOMIC DNA]</scope>
    <source>
        <strain evidence="7 8">185</strain>
    </source>
</reference>
<dbReference type="GO" id="GO:0016020">
    <property type="term" value="C:membrane"/>
    <property type="evidence" value="ECO:0007669"/>
    <property type="project" value="UniProtKB-SubCell"/>
</dbReference>
<comment type="subcellular location">
    <subcellularLocation>
        <location evidence="1">Membrane</location>
        <topology evidence="1">Multi-pass membrane protein</topology>
    </subcellularLocation>
</comment>
<keyword evidence="3 6" id="KW-0812">Transmembrane</keyword>
<feature type="transmembrane region" description="Helical" evidence="6">
    <location>
        <begin position="171"/>
        <end position="192"/>
    </location>
</feature>
<dbReference type="SUPFAM" id="SSF103473">
    <property type="entry name" value="MFS general substrate transporter"/>
    <property type="match status" value="1"/>
</dbReference>
<feature type="transmembrane region" description="Helical" evidence="6">
    <location>
        <begin position="330"/>
        <end position="355"/>
    </location>
</feature>
<evidence type="ECO:0000256" key="4">
    <source>
        <dbReference type="ARBA" id="ARBA00022989"/>
    </source>
</evidence>
<dbReference type="AlphaFoldDB" id="A0A6G8S236"/>
<feature type="transmembrane region" description="Helical" evidence="6">
    <location>
        <begin position="43"/>
        <end position="62"/>
    </location>
</feature>
<feature type="transmembrane region" description="Helical" evidence="6">
    <location>
        <begin position="74"/>
        <end position="98"/>
    </location>
</feature>
<dbReference type="InterPro" id="IPR036259">
    <property type="entry name" value="MFS_trans_sf"/>
</dbReference>
<dbReference type="GO" id="GO:0008521">
    <property type="term" value="F:acetyl-CoA transmembrane transporter activity"/>
    <property type="evidence" value="ECO:0007669"/>
    <property type="project" value="InterPro"/>
</dbReference>
<evidence type="ECO:0000313" key="8">
    <source>
        <dbReference type="Proteomes" id="UP000501939"/>
    </source>
</evidence>
<proteinExistence type="predicted"/>
<dbReference type="GO" id="GO:0035348">
    <property type="term" value="P:acetyl-CoA transmembrane transport"/>
    <property type="evidence" value="ECO:0007669"/>
    <property type="project" value="InterPro"/>
</dbReference>
<feature type="transmembrane region" description="Helical" evidence="6">
    <location>
        <begin position="142"/>
        <end position="165"/>
    </location>
</feature>
<evidence type="ECO:0000313" key="7">
    <source>
        <dbReference type="EMBL" id="QIO08259.1"/>
    </source>
</evidence>
<gene>
    <name evidence="7" type="ORF">G8D99_03965</name>
</gene>
<feature type="transmembrane region" description="Helical" evidence="6">
    <location>
        <begin position="265"/>
        <end position="287"/>
    </location>
</feature>
<name>A0A6G8S236_9GAMM</name>
<feature type="transmembrane region" description="Helical" evidence="6">
    <location>
        <begin position="104"/>
        <end position="121"/>
    </location>
</feature>
<dbReference type="CDD" id="cd17485">
    <property type="entry name" value="MFS_MFSD3"/>
    <property type="match status" value="1"/>
</dbReference>
<accession>A0A6G8S236</accession>
<dbReference type="InterPro" id="IPR004752">
    <property type="entry name" value="AmpG_permease/AT-1"/>
</dbReference>
<dbReference type="Gene3D" id="1.20.1250.20">
    <property type="entry name" value="MFS general substrate transporter like domains"/>
    <property type="match status" value="2"/>
</dbReference>
<keyword evidence="2" id="KW-0813">Transport</keyword>
<dbReference type="PANTHER" id="PTHR12778">
    <property type="entry name" value="SOLUTE CARRIER FAMILY 33 ACETYL-COA TRANSPORTER -RELATED"/>
    <property type="match status" value="1"/>
</dbReference>
<evidence type="ECO:0000256" key="3">
    <source>
        <dbReference type="ARBA" id="ARBA00022692"/>
    </source>
</evidence>
<feature type="transmembrane region" description="Helical" evidence="6">
    <location>
        <begin position="367"/>
        <end position="388"/>
    </location>
</feature>
<dbReference type="EMBL" id="CP049916">
    <property type="protein sequence ID" value="QIO08259.1"/>
    <property type="molecule type" value="Genomic_DNA"/>
</dbReference>
<feature type="transmembrane region" description="Helical" evidence="6">
    <location>
        <begin position="394"/>
        <end position="416"/>
    </location>
</feature>
<dbReference type="InterPro" id="IPR024371">
    <property type="entry name" value="AcetylCoA_trans_1-like"/>
</dbReference>
<organism evidence="7 8">
    <name type="scientific">Acinetobacter lanii</name>
    <dbReference type="NCBI Taxonomy" id="2715163"/>
    <lineage>
        <taxon>Bacteria</taxon>
        <taxon>Pseudomonadati</taxon>
        <taxon>Pseudomonadota</taxon>
        <taxon>Gammaproteobacteria</taxon>
        <taxon>Moraxellales</taxon>
        <taxon>Moraxellaceae</taxon>
        <taxon>Acinetobacter</taxon>
    </lineage>
</organism>
<dbReference type="Proteomes" id="UP000501939">
    <property type="component" value="Chromosome"/>
</dbReference>
<keyword evidence="4 6" id="KW-1133">Transmembrane helix</keyword>
<evidence type="ECO:0000256" key="1">
    <source>
        <dbReference type="ARBA" id="ARBA00004141"/>
    </source>
</evidence>